<evidence type="ECO:0000313" key="2">
    <source>
        <dbReference type="Proteomes" id="UP001558613"/>
    </source>
</evidence>
<dbReference type="Proteomes" id="UP001558613">
    <property type="component" value="Unassembled WGS sequence"/>
</dbReference>
<name>A0ABR3NB58_9TELE</name>
<comment type="caution">
    <text evidence="1">The sequence shown here is derived from an EMBL/GenBank/DDBJ whole genome shotgun (WGS) entry which is preliminary data.</text>
</comment>
<dbReference type="EMBL" id="JAYMGO010000005">
    <property type="protein sequence ID" value="KAL1274183.1"/>
    <property type="molecule type" value="Genomic_DNA"/>
</dbReference>
<sequence length="107" mass="11872">MTFPLFPSLINATPHASIVRTFRSMDSAPDSHCTVHEAYPPSLTARSSIDVLESVQTVHLRVSAGAQPLVQEIYFSCVPQTNELESGLLLLILLEVCVEFRFPHDSF</sequence>
<accession>A0ABR3NB58</accession>
<evidence type="ECO:0000313" key="1">
    <source>
        <dbReference type="EMBL" id="KAL1274183.1"/>
    </source>
</evidence>
<protein>
    <submittedName>
        <fullName evidence="1">Uncharacterized protein</fullName>
    </submittedName>
</protein>
<proteinExistence type="predicted"/>
<gene>
    <name evidence="1" type="ORF">QQF64_026997</name>
</gene>
<organism evidence="1 2">
    <name type="scientific">Cirrhinus molitorella</name>
    <name type="common">mud carp</name>
    <dbReference type="NCBI Taxonomy" id="172907"/>
    <lineage>
        <taxon>Eukaryota</taxon>
        <taxon>Metazoa</taxon>
        <taxon>Chordata</taxon>
        <taxon>Craniata</taxon>
        <taxon>Vertebrata</taxon>
        <taxon>Euteleostomi</taxon>
        <taxon>Actinopterygii</taxon>
        <taxon>Neopterygii</taxon>
        <taxon>Teleostei</taxon>
        <taxon>Ostariophysi</taxon>
        <taxon>Cypriniformes</taxon>
        <taxon>Cyprinidae</taxon>
        <taxon>Labeoninae</taxon>
        <taxon>Labeonini</taxon>
        <taxon>Cirrhinus</taxon>
    </lineage>
</organism>
<keyword evidence="2" id="KW-1185">Reference proteome</keyword>
<reference evidence="1 2" key="1">
    <citation type="submission" date="2023-09" db="EMBL/GenBank/DDBJ databases">
        <authorList>
            <person name="Wang M."/>
        </authorList>
    </citation>
    <scope>NUCLEOTIDE SEQUENCE [LARGE SCALE GENOMIC DNA]</scope>
    <source>
        <strain evidence="1">GT-2023</strain>
        <tissue evidence="1">Liver</tissue>
    </source>
</reference>